<gene>
    <name evidence="10" type="ORF">METZ01_LOCUS172935</name>
</gene>
<dbReference type="Gene3D" id="3.10.580.10">
    <property type="entry name" value="CBS-domain"/>
    <property type="match status" value="1"/>
</dbReference>
<dbReference type="InterPro" id="IPR005170">
    <property type="entry name" value="Transptr-assoc_dom"/>
</dbReference>
<feature type="non-terminal residue" evidence="10">
    <location>
        <position position="388"/>
    </location>
</feature>
<dbReference type="GO" id="GO:0005886">
    <property type="term" value="C:plasma membrane"/>
    <property type="evidence" value="ECO:0007669"/>
    <property type="project" value="TreeGrafter"/>
</dbReference>
<keyword evidence="4 7" id="KW-1133">Transmembrane helix</keyword>
<sequence>MPTDTVVSIVLMGVFLLLSAFFSSSEAAFLSLQRTRLNYLVTNNVPGAKRVYDMVTNTERLLSTILLGNNLVNVAFTAVVTALAFTLLGEGPLPVAVATIVGTGLLLIFGEIIPKSLAIKKSERVSFLYARPLKLIELSLYPMILFLQWLSRATQSIFGQEQESEEAMTEGEILSMIDLGEAEGTVEPNEAEMLENVFRFGDTQVREIMTPRTEIIVMKRGTTLNEFLNIYSEHSHTRFPIYKDTNENIVGIISAKDVLRILSAKGINGNDSVTDVIRDAHFVPETKWASELFEELRHAGNQMAICLDEYGGLAGLVTLKRLTELIVGRVGEEGESPEIEYENIMPNVFQIEGGMDIAEANNEMDLELPEGEYETIAGFVLDQIGEIP</sequence>
<reference evidence="10" key="1">
    <citation type="submission" date="2018-05" db="EMBL/GenBank/DDBJ databases">
        <authorList>
            <person name="Lanie J.A."/>
            <person name="Ng W.-L."/>
            <person name="Kazmierczak K.M."/>
            <person name="Andrzejewski T.M."/>
            <person name="Davidsen T.M."/>
            <person name="Wayne K.J."/>
            <person name="Tettelin H."/>
            <person name="Glass J.I."/>
            <person name="Rusch D."/>
            <person name="Podicherti R."/>
            <person name="Tsui H.-C.T."/>
            <person name="Winkler M.E."/>
        </authorList>
    </citation>
    <scope>NUCLEOTIDE SEQUENCE</scope>
</reference>
<dbReference type="AlphaFoldDB" id="A0A382C2W3"/>
<name>A0A382C2W3_9ZZZZ</name>
<dbReference type="PROSITE" id="PS51846">
    <property type="entry name" value="CNNM"/>
    <property type="match status" value="1"/>
</dbReference>
<dbReference type="InterPro" id="IPR044751">
    <property type="entry name" value="Ion_transp-like_CBS"/>
</dbReference>
<evidence type="ECO:0008006" key="11">
    <source>
        <dbReference type="Google" id="ProtNLM"/>
    </source>
</evidence>
<dbReference type="GO" id="GO:0050660">
    <property type="term" value="F:flavin adenine dinucleotide binding"/>
    <property type="evidence" value="ECO:0007669"/>
    <property type="project" value="InterPro"/>
</dbReference>
<evidence type="ECO:0000313" key="10">
    <source>
        <dbReference type="EMBL" id="SVB20081.1"/>
    </source>
</evidence>
<organism evidence="10">
    <name type="scientific">marine metagenome</name>
    <dbReference type="NCBI Taxonomy" id="408172"/>
    <lineage>
        <taxon>unclassified sequences</taxon>
        <taxon>metagenomes</taxon>
        <taxon>ecological metagenomes</taxon>
    </lineage>
</organism>
<dbReference type="SUPFAM" id="SSF54631">
    <property type="entry name" value="CBS-domain pair"/>
    <property type="match status" value="1"/>
</dbReference>
<dbReference type="InterPro" id="IPR036318">
    <property type="entry name" value="FAD-bd_PCMH-like_sf"/>
</dbReference>
<evidence type="ECO:0000256" key="3">
    <source>
        <dbReference type="ARBA" id="ARBA00022737"/>
    </source>
</evidence>
<dbReference type="PANTHER" id="PTHR22777">
    <property type="entry name" value="HEMOLYSIN-RELATED"/>
    <property type="match status" value="1"/>
</dbReference>
<dbReference type="SMART" id="SM00116">
    <property type="entry name" value="CBS"/>
    <property type="match status" value="1"/>
</dbReference>
<dbReference type="InterPro" id="IPR000644">
    <property type="entry name" value="CBS_dom"/>
</dbReference>
<dbReference type="Pfam" id="PF01595">
    <property type="entry name" value="CNNM"/>
    <property type="match status" value="1"/>
</dbReference>
<keyword evidence="5" id="KW-0129">CBS domain</keyword>
<dbReference type="PROSITE" id="PS51371">
    <property type="entry name" value="CBS"/>
    <property type="match status" value="1"/>
</dbReference>
<accession>A0A382C2W3</accession>
<evidence type="ECO:0000256" key="1">
    <source>
        <dbReference type="ARBA" id="ARBA00004141"/>
    </source>
</evidence>
<evidence type="ECO:0000256" key="6">
    <source>
        <dbReference type="ARBA" id="ARBA00023136"/>
    </source>
</evidence>
<evidence type="ECO:0000256" key="7">
    <source>
        <dbReference type="SAM" id="Phobius"/>
    </source>
</evidence>
<dbReference type="CDD" id="cd04590">
    <property type="entry name" value="CBS_pair_CorC_HlyC_assoc"/>
    <property type="match status" value="1"/>
</dbReference>
<evidence type="ECO:0000256" key="5">
    <source>
        <dbReference type="ARBA" id="ARBA00023122"/>
    </source>
</evidence>
<evidence type="ECO:0000259" key="8">
    <source>
        <dbReference type="PROSITE" id="PS51371"/>
    </source>
</evidence>
<proteinExistence type="predicted"/>
<feature type="transmembrane region" description="Helical" evidence="7">
    <location>
        <begin position="95"/>
        <end position="114"/>
    </location>
</feature>
<comment type="subcellular location">
    <subcellularLocation>
        <location evidence="1">Membrane</location>
        <topology evidence="1">Multi-pass membrane protein</topology>
    </subcellularLocation>
</comment>
<dbReference type="InterPro" id="IPR046342">
    <property type="entry name" value="CBS_dom_sf"/>
</dbReference>
<evidence type="ECO:0000256" key="4">
    <source>
        <dbReference type="ARBA" id="ARBA00022989"/>
    </source>
</evidence>
<protein>
    <recommendedName>
        <fullName evidence="11">CNNM transmembrane domain-containing protein</fullName>
    </recommendedName>
</protein>
<dbReference type="EMBL" id="UINC01032431">
    <property type="protein sequence ID" value="SVB20081.1"/>
    <property type="molecule type" value="Genomic_DNA"/>
</dbReference>
<keyword evidence="6 7" id="KW-0472">Membrane</keyword>
<dbReference type="InterPro" id="IPR016169">
    <property type="entry name" value="FAD-bd_PCMH_sub2"/>
</dbReference>
<dbReference type="InterPro" id="IPR002550">
    <property type="entry name" value="CNNM"/>
</dbReference>
<feature type="transmembrane region" description="Helical" evidence="7">
    <location>
        <begin position="6"/>
        <end position="30"/>
    </location>
</feature>
<feature type="domain" description="CNNM transmembrane" evidence="9">
    <location>
        <begin position="1"/>
        <end position="190"/>
    </location>
</feature>
<feature type="domain" description="CBS" evidence="8">
    <location>
        <begin position="209"/>
        <end position="272"/>
    </location>
</feature>
<dbReference type="Gene3D" id="3.30.465.10">
    <property type="match status" value="1"/>
</dbReference>
<evidence type="ECO:0000256" key="2">
    <source>
        <dbReference type="ARBA" id="ARBA00022692"/>
    </source>
</evidence>
<feature type="transmembrane region" description="Helical" evidence="7">
    <location>
        <begin position="135"/>
        <end position="151"/>
    </location>
</feature>
<dbReference type="Pfam" id="PF03471">
    <property type="entry name" value="CorC_HlyC"/>
    <property type="match status" value="1"/>
</dbReference>
<dbReference type="Pfam" id="PF00571">
    <property type="entry name" value="CBS"/>
    <property type="match status" value="1"/>
</dbReference>
<keyword evidence="2 7" id="KW-0812">Transmembrane</keyword>
<dbReference type="SUPFAM" id="SSF56176">
    <property type="entry name" value="FAD-binding/transporter-associated domain-like"/>
    <property type="match status" value="1"/>
</dbReference>
<dbReference type="PANTHER" id="PTHR22777:SF17">
    <property type="entry name" value="UPF0053 PROTEIN SLL0260"/>
    <property type="match status" value="1"/>
</dbReference>
<dbReference type="FunFam" id="3.10.580.10:FF:000002">
    <property type="entry name" value="Magnesium/cobalt efflux protein CorC"/>
    <property type="match status" value="1"/>
</dbReference>
<evidence type="ECO:0000259" key="9">
    <source>
        <dbReference type="PROSITE" id="PS51846"/>
    </source>
</evidence>
<keyword evidence="3" id="KW-0677">Repeat</keyword>
<feature type="transmembrane region" description="Helical" evidence="7">
    <location>
        <begin position="70"/>
        <end position="89"/>
    </location>
</feature>